<dbReference type="AlphaFoldDB" id="A0A8H7S232"/>
<gene>
    <name evidence="1" type="ORF">INT45_012469</name>
</gene>
<reference evidence="1 2" key="1">
    <citation type="submission" date="2020-12" db="EMBL/GenBank/DDBJ databases">
        <title>Metabolic potential, ecology and presence of endohyphal bacteria is reflected in genomic diversity of Mucoromycotina.</title>
        <authorList>
            <person name="Muszewska A."/>
            <person name="Okrasinska A."/>
            <person name="Steczkiewicz K."/>
            <person name="Drgas O."/>
            <person name="Orlowska M."/>
            <person name="Perlinska-Lenart U."/>
            <person name="Aleksandrzak-Piekarczyk T."/>
            <person name="Szatraj K."/>
            <person name="Zielenkiewicz U."/>
            <person name="Pilsyk S."/>
            <person name="Malc E."/>
            <person name="Mieczkowski P."/>
            <person name="Kruszewska J.S."/>
            <person name="Biernat P."/>
            <person name="Pawlowska J."/>
        </authorList>
    </citation>
    <scope>NUCLEOTIDE SEQUENCE [LARGE SCALE GENOMIC DNA]</scope>
    <source>
        <strain evidence="1 2">CBS 142.35</strain>
    </source>
</reference>
<evidence type="ECO:0000313" key="2">
    <source>
        <dbReference type="Proteomes" id="UP000646827"/>
    </source>
</evidence>
<dbReference type="Proteomes" id="UP000646827">
    <property type="component" value="Unassembled WGS sequence"/>
</dbReference>
<organism evidence="1 2">
    <name type="scientific">Circinella minor</name>
    <dbReference type="NCBI Taxonomy" id="1195481"/>
    <lineage>
        <taxon>Eukaryota</taxon>
        <taxon>Fungi</taxon>
        <taxon>Fungi incertae sedis</taxon>
        <taxon>Mucoromycota</taxon>
        <taxon>Mucoromycotina</taxon>
        <taxon>Mucoromycetes</taxon>
        <taxon>Mucorales</taxon>
        <taxon>Lichtheimiaceae</taxon>
        <taxon>Circinella</taxon>
    </lineage>
</organism>
<evidence type="ECO:0000313" key="1">
    <source>
        <dbReference type="EMBL" id="KAG2220800.1"/>
    </source>
</evidence>
<name>A0A8H7S232_9FUNG</name>
<comment type="caution">
    <text evidence="1">The sequence shown here is derived from an EMBL/GenBank/DDBJ whole genome shotgun (WGS) entry which is preliminary data.</text>
</comment>
<accession>A0A8H7S232</accession>
<keyword evidence="2" id="KW-1185">Reference proteome</keyword>
<dbReference type="EMBL" id="JAEPRB010000129">
    <property type="protein sequence ID" value="KAG2220800.1"/>
    <property type="molecule type" value="Genomic_DNA"/>
</dbReference>
<proteinExistence type="predicted"/>
<sequence length="199" mass="22826">MLNNEEEEIHNPVMNKNLELADIVVEQAKENLKNVKWNIVDRCGFPVEKVERMFGSAAVKLFTHSKAHNTWAHFVYEKRKEFADVSKSQHNDKEKTTCVNKEVARAYNPVNADKNKFKALEDRTKFIIRQTGCLNIDPDFTQNVQCVKELTGSESLVIFGAPQYRSNIGVQLLDEMNAKSSSDSNFYALQDRFDHCPNP</sequence>
<protein>
    <submittedName>
        <fullName evidence="1">Uncharacterized protein</fullName>
    </submittedName>
</protein>